<accession>A0A0K1LQJ4</accession>
<name>A0A0K1LQJ4_9CAUD</name>
<dbReference type="GeneID" id="26613327"/>
<protein>
    <recommendedName>
        <fullName evidence="3">Valyl-tRNA synthetase modifier</fullName>
    </recommendedName>
</protein>
<keyword evidence="2" id="KW-1185">Reference proteome</keyword>
<reference evidence="1 2" key="1">
    <citation type="journal article" date="2015" name="Genome Announc.">
        <title>Complete Genome Sequence of Carbapenemase-Producing Klebsiella pneumoniae Myophage Matisse.</title>
        <authorList>
            <person name="Provasek V.E."/>
            <person name="Lessor L.E."/>
            <person name="Cahill J.L."/>
            <person name="Rasche E.S."/>
            <person name="Kuty Everett G.F."/>
        </authorList>
    </citation>
    <scope>NUCLEOTIDE SEQUENCE [LARGE SCALE GENOMIC DNA]</scope>
</reference>
<evidence type="ECO:0000313" key="2">
    <source>
        <dbReference type="Proteomes" id="UP000203408"/>
    </source>
</evidence>
<proteinExistence type="predicted"/>
<evidence type="ECO:0008006" key="3">
    <source>
        <dbReference type="Google" id="ProtNLM"/>
    </source>
</evidence>
<dbReference type="EMBL" id="KT001918">
    <property type="protein sequence ID" value="AKU44448.1"/>
    <property type="molecule type" value="Genomic_DNA"/>
</dbReference>
<organism evidence="1 2">
    <name type="scientific">Klebsiella phage Matisse</name>
    <dbReference type="NCBI Taxonomy" id="1675607"/>
    <lineage>
        <taxon>Viruses</taxon>
        <taxon>Duplodnaviria</taxon>
        <taxon>Heunggongvirae</taxon>
        <taxon>Uroviricota</taxon>
        <taxon>Caudoviricetes</taxon>
        <taxon>Pantevenvirales</taxon>
        <taxon>Straboviridae</taxon>
        <taxon>Slopekvirus</taxon>
        <taxon>Slopekvirus matisse</taxon>
    </lineage>
</organism>
<dbReference type="KEGG" id="vg:26613327"/>
<sequence length="107" mass="12265">MKKLALLLTLVAGFAHAGDARLDELCNNRDIKDVAVCKQVIAEQLDVAYMWGEENAHLYKRGKLLKQKEFLQSEPMMNLCKQAPNKERCEKFRTYLVDEFNAGIGLY</sequence>
<evidence type="ECO:0000313" key="1">
    <source>
        <dbReference type="EMBL" id="AKU44448.1"/>
    </source>
</evidence>
<dbReference type="Proteomes" id="UP000203408">
    <property type="component" value="Segment"/>
</dbReference>
<gene>
    <name evidence="1" type="ORF">CPT_Matisse144</name>
</gene>
<dbReference type="RefSeq" id="YP_009194388.1">
    <property type="nucleotide sequence ID" value="NC_028750.1"/>
</dbReference>